<accession>A0ABM4DJL8</accession>
<dbReference type="PANTHER" id="PTHR34339:SF1">
    <property type="entry name" value="STIMULATOR OF INTERFERON GENES PROTEIN"/>
    <property type="match status" value="1"/>
</dbReference>
<feature type="transmembrane region" description="Helical" evidence="5">
    <location>
        <begin position="88"/>
        <end position="105"/>
    </location>
</feature>
<dbReference type="InterPro" id="IPR029158">
    <property type="entry name" value="STING"/>
</dbReference>
<feature type="transmembrane region" description="Helical" evidence="5">
    <location>
        <begin position="126"/>
        <end position="159"/>
    </location>
</feature>
<dbReference type="Pfam" id="PF13551">
    <property type="entry name" value="HTH_29"/>
    <property type="match status" value="1"/>
</dbReference>
<evidence type="ECO:0000259" key="7">
    <source>
        <dbReference type="Pfam" id="PF23417"/>
    </source>
</evidence>
<dbReference type="InterPro" id="IPR055434">
    <property type="entry name" value="STING_TM"/>
</dbReference>
<dbReference type="Pfam" id="PF23417">
    <property type="entry name" value="STING_TM"/>
    <property type="match status" value="1"/>
</dbReference>
<evidence type="ECO:0000256" key="3">
    <source>
        <dbReference type="ARBA" id="ARBA00022989"/>
    </source>
</evidence>
<dbReference type="CDD" id="cd00090">
    <property type="entry name" value="HTH_ARSR"/>
    <property type="match status" value="1"/>
</dbReference>
<evidence type="ECO:0000256" key="2">
    <source>
        <dbReference type="ARBA" id="ARBA00022692"/>
    </source>
</evidence>
<keyword evidence="2 5" id="KW-0812">Transmembrane</keyword>
<dbReference type="InterPro" id="IPR055432">
    <property type="entry name" value="STING_LBD"/>
</dbReference>
<feature type="transmembrane region" description="Helical" evidence="5">
    <location>
        <begin position="55"/>
        <end position="76"/>
    </location>
</feature>
<dbReference type="PANTHER" id="PTHR34339">
    <property type="entry name" value="STIMULATOR OF INTERFERON GENES PROTEIN"/>
    <property type="match status" value="1"/>
</dbReference>
<dbReference type="SUPFAM" id="SSF46689">
    <property type="entry name" value="Homeodomain-like"/>
    <property type="match status" value="1"/>
</dbReference>
<evidence type="ECO:0000256" key="4">
    <source>
        <dbReference type="ARBA" id="ARBA00023136"/>
    </source>
</evidence>
<dbReference type="InterPro" id="IPR009057">
    <property type="entry name" value="Homeodomain-like_sf"/>
</dbReference>
<dbReference type="Gene3D" id="1.20.5.5200">
    <property type="match status" value="1"/>
</dbReference>
<proteinExistence type="predicted"/>
<dbReference type="InterPro" id="IPR038623">
    <property type="entry name" value="STING_C_sf"/>
</dbReference>
<dbReference type="RefSeq" id="XP_065674698.1">
    <property type="nucleotide sequence ID" value="XM_065818626.1"/>
</dbReference>
<evidence type="ECO:0000256" key="5">
    <source>
        <dbReference type="SAM" id="Phobius"/>
    </source>
</evidence>
<gene>
    <name evidence="9" type="primary">LOC101236704</name>
</gene>
<sequence length="569" mass="65745">MTLLHGSRGRRLLFYFFLRRDFEIKFKFKMLHDHSINQINNGFGPVFDERKSRELYTMFLMLCLICLFVVPSYFGFTTVFQTRCFVEDLTLVSMVISSLIIGEFLRRICFFYEEKFHIDTRHNGSFGLALYNCIAATNNLSVICITFVLTFAITVNYWLFSTNEILSLTIYATYAICSSIVMHLLKLKEPSLFENSYMNEIENKHLAAGLAWGFYFGYLKDQLPKLDGLIKNAVSPYFEIEGNDARDYLKPILYIIIPKDCNCTKSFENCDDRIMFQHTSIEDRRSVGGVQERSYKNSVYSISDKLPNGDIKKKYLLMEYATPIKNLYLMSKHAKTGLNDEDLKREVTLFYKKLKKILESDSLCSGLYKLILLGSTTAQKNNLVDILNKEIDDVNFLGSMTKSRDLRPAIERLAKEKKKASEIACLLNVPRRTVYDCLKRLEETGSIEDRRRSGRPKTATSGKVVKKIRDKIRYNSKRSMRQMAKDEGILEGSVRQIVHKKLGKYPYKIQKAHGLTDRMKATCLACCKELLKRFKKPANASTILFTDECLFTVEQFVNHQNDQIIAGNV</sequence>
<dbReference type="Gene3D" id="3.40.50.12100">
    <property type="entry name" value="Stimulator of interferon genes protein"/>
    <property type="match status" value="1"/>
</dbReference>
<keyword evidence="3 5" id="KW-1133">Transmembrane helix</keyword>
<reference evidence="9" key="1">
    <citation type="submission" date="2025-08" db="UniProtKB">
        <authorList>
            <consortium name="RefSeq"/>
        </authorList>
    </citation>
    <scope>IDENTIFICATION</scope>
</reference>
<evidence type="ECO:0000313" key="8">
    <source>
        <dbReference type="Proteomes" id="UP001652625"/>
    </source>
</evidence>
<comment type="subcellular location">
    <subcellularLocation>
        <location evidence="1">Membrane</location>
        <topology evidence="1">Multi-pass membrane protein</topology>
    </subcellularLocation>
</comment>
<evidence type="ECO:0000256" key="1">
    <source>
        <dbReference type="ARBA" id="ARBA00004141"/>
    </source>
</evidence>
<evidence type="ECO:0000313" key="9">
    <source>
        <dbReference type="RefSeq" id="XP_065674698.1"/>
    </source>
</evidence>
<organism evidence="8 9">
    <name type="scientific">Hydra vulgaris</name>
    <name type="common">Hydra</name>
    <name type="synonym">Hydra attenuata</name>
    <dbReference type="NCBI Taxonomy" id="6087"/>
    <lineage>
        <taxon>Eukaryota</taxon>
        <taxon>Metazoa</taxon>
        <taxon>Cnidaria</taxon>
        <taxon>Hydrozoa</taxon>
        <taxon>Hydroidolina</taxon>
        <taxon>Anthoathecata</taxon>
        <taxon>Aplanulata</taxon>
        <taxon>Hydridae</taxon>
        <taxon>Hydra</taxon>
    </lineage>
</organism>
<keyword evidence="4 5" id="KW-0472">Membrane</keyword>
<dbReference type="Pfam" id="PF15009">
    <property type="entry name" value="STING_LBD"/>
    <property type="match status" value="1"/>
</dbReference>
<name>A0ABM4DJL8_HYDVU</name>
<feature type="domain" description="STING ligand-binding" evidence="6">
    <location>
        <begin position="206"/>
        <end position="383"/>
    </location>
</feature>
<protein>
    <submittedName>
        <fullName evidence="9">Stimulator of interferon genes protein 1 isoform X2</fullName>
    </submittedName>
</protein>
<feature type="domain" description="STING transmembrane" evidence="7">
    <location>
        <begin position="91"/>
        <end position="203"/>
    </location>
</feature>
<dbReference type="Gene3D" id="1.10.10.10">
    <property type="entry name" value="Winged helix-like DNA-binding domain superfamily/Winged helix DNA-binding domain"/>
    <property type="match status" value="1"/>
</dbReference>
<keyword evidence="8" id="KW-1185">Reference proteome</keyword>
<dbReference type="GeneID" id="101236704"/>
<dbReference type="InterPro" id="IPR036388">
    <property type="entry name" value="WH-like_DNA-bd_sf"/>
</dbReference>
<evidence type="ECO:0000259" key="6">
    <source>
        <dbReference type="Pfam" id="PF15009"/>
    </source>
</evidence>
<dbReference type="Proteomes" id="UP001652625">
    <property type="component" value="Chromosome 15"/>
</dbReference>
<dbReference type="InterPro" id="IPR011991">
    <property type="entry name" value="ArsR-like_HTH"/>
</dbReference>